<dbReference type="EC" id="2.4.2.52" evidence="5"/>
<name>A0A1B2J2T4_9LACO</name>
<protein>
    <recommendedName>
        <fullName evidence="5">Probable 2-(5''-triphosphoribosyl)-3'-dephosphocoenzyme-A synthase</fullName>
        <shortName evidence="5">2-(5''-triphosphoribosyl)-3'-dephospho-CoA synthase</shortName>
        <ecNumber evidence="5">2.4.2.52</ecNumber>
    </recommendedName>
</protein>
<evidence type="ECO:0000256" key="4">
    <source>
        <dbReference type="ARBA" id="ARBA00022840"/>
    </source>
</evidence>
<dbReference type="RefSeq" id="WP_032767672.1">
    <property type="nucleotide sequence ID" value="NZ_CP014926.1"/>
</dbReference>
<evidence type="ECO:0000256" key="2">
    <source>
        <dbReference type="ARBA" id="ARBA00022679"/>
    </source>
</evidence>
<evidence type="ECO:0000313" key="6">
    <source>
        <dbReference type="EMBL" id="ANZ68577.1"/>
    </source>
</evidence>
<keyword evidence="7" id="KW-1185">Reference proteome</keyword>
<dbReference type="PANTHER" id="PTHR30201:SF2">
    <property type="entry name" value="2-(5''-TRIPHOSPHORIBOSYL)-3'-DEPHOSPHOCOENZYME-A SYNTHASE"/>
    <property type="match status" value="1"/>
</dbReference>
<dbReference type="GO" id="GO:0046917">
    <property type="term" value="F:triphosphoribosyl-dephospho-CoA synthase activity"/>
    <property type="evidence" value="ECO:0007669"/>
    <property type="project" value="UniProtKB-UniRule"/>
</dbReference>
<dbReference type="Pfam" id="PF01874">
    <property type="entry name" value="CitG"/>
    <property type="match status" value="1"/>
</dbReference>
<gene>
    <name evidence="5" type="primary">citG</name>
    <name evidence="6" type="ORF">AYR63_15615</name>
</gene>
<dbReference type="HAMAP" id="MF_00397">
    <property type="entry name" value="CitG"/>
    <property type="match status" value="1"/>
</dbReference>
<keyword evidence="4 5" id="KW-0067">ATP-binding</keyword>
<dbReference type="EMBL" id="CP014926">
    <property type="protein sequence ID" value="ANZ68577.1"/>
    <property type="molecule type" value="Genomic_DNA"/>
</dbReference>
<proteinExistence type="inferred from homology"/>
<reference evidence="6 7" key="1">
    <citation type="submission" date="2016-03" db="EMBL/GenBank/DDBJ databases">
        <title>Pediococcus and Lactobacillus from brewery environment - whole genome sequencing and assembly.</title>
        <authorList>
            <person name="Behr J."/>
            <person name="Geissler A.J."/>
            <person name="Vogel R.F."/>
        </authorList>
    </citation>
    <scope>NUCLEOTIDE SEQUENCE [LARGE SCALE GENOMIC DNA]</scope>
    <source>
        <strain evidence="6 7">TMW 1.1995</strain>
        <plasmid evidence="7">pl11995-2</plasmid>
    </source>
</reference>
<dbReference type="InterPro" id="IPR017551">
    <property type="entry name" value="TriPribosyl-deP-CoA_syn_CitG"/>
</dbReference>
<dbReference type="InterPro" id="IPR002736">
    <property type="entry name" value="CitG"/>
</dbReference>
<organism evidence="6 7">
    <name type="scientific">Secundilactobacillus paracollinoides</name>
    <dbReference type="NCBI Taxonomy" id="240427"/>
    <lineage>
        <taxon>Bacteria</taxon>
        <taxon>Bacillati</taxon>
        <taxon>Bacillota</taxon>
        <taxon>Bacilli</taxon>
        <taxon>Lactobacillales</taxon>
        <taxon>Lactobacillaceae</taxon>
        <taxon>Secundilactobacillus</taxon>
    </lineage>
</organism>
<dbReference type="NCBIfam" id="NF002315">
    <property type="entry name" value="PRK01237.1"/>
    <property type="match status" value="1"/>
</dbReference>
<comment type="catalytic activity">
    <reaction evidence="1 5">
        <text>3'-dephospho-CoA + ATP = 2'-(5''-triphospho-alpha-D-ribosyl)-3'-dephospho-CoA + adenine</text>
        <dbReference type="Rhea" id="RHEA:15117"/>
        <dbReference type="ChEBI" id="CHEBI:16708"/>
        <dbReference type="ChEBI" id="CHEBI:30616"/>
        <dbReference type="ChEBI" id="CHEBI:57328"/>
        <dbReference type="ChEBI" id="CHEBI:61378"/>
        <dbReference type="EC" id="2.4.2.52"/>
    </reaction>
</comment>
<evidence type="ECO:0000313" key="7">
    <source>
        <dbReference type="Proteomes" id="UP000093267"/>
    </source>
</evidence>
<evidence type="ECO:0000256" key="1">
    <source>
        <dbReference type="ARBA" id="ARBA00001210"/>
    </source>
</evidence>
<dbReference type="PANTHER" id="PTHR30201">
    <property type="entry name" value="TRIPHOSPHORIBOSYL-DEPHOSPHO-COA SYNTHASE"/>
    <property type="match status" value="1"/>
</dbReference>
<keyword evidence="2 5" id="KW-0808">Transferase</keyword>
<keyword evidence="6" id="KW-0614">Plasmid</keyword>
<evidence type="ECO:0000256" key="3">
    <source>
        <dbReference type="ARBA" id="ARBA00022741"/>
    </source>
</evidence>
<dbReference type="OrthoDB" id="114886at2"/>
<dbReference type="Gene3D" id="1.10.4200.10">
    <property type="entry name" value="Triphosphoribosyl-dephospho-CoA protein"/>
    <property type="match status" value="2"/>
</dbReference>
<dbReference type="AlphaFoldDB" id="A0A1B2J2T4"/>
<accession>A0A1B2J2T4</accession>
<keyword evidence="3 5" id="KW-0547">Nucleotide-binding</keyword>
<sequence length="291" mass="31733">MEEKSVINEQTQTPLVRNAIRALLYEVTVTPKPGLVDPASQGPHPDMTAFTFINSALSLQPYFSQCEQVGCQFETADLTQLFHQLRPLGVVAEREMFTATAGVNTHKGAVFSLGILVAASAYQVAHPTKDLRKIVQEMLMGLTTRDFDGLATKDPTMLTAGERMYLQYGIKGIRGEAEAGYPTVFRWALPALRQSTGTLNQRLLDTLLTIVANSIDTNLVKRAGNSEVVDWAHTEAQTYLALGGSQTAAGWQKLVELNQVFDQRHLSLGGSADLLILTIFLGLQEGTITAP</sequence>
<dbReference type="NCBIfam" id="TIGR03125">
    <property type="entry name" value="citrate_citG"/>
    <property type="match status" value="1"/>
</dbReference>
<dbReference type="GO" id="GO:0051191">
    <property type="term" value="P:prosthetic group biosynthetic process"/>
    <property type="evidence" value="ECO:0007669"/>
    <property type="project" value="TreeGrafter"/>
</dbReference>
<dbReference type="Proteomes" id="UP000093267">
    <property type="component" value="Plasmid pL11995-2"/>
</dbReference>
<evidence type="ECO:0000256" key="5">
    <source>
        <dbReference type="HAMAP-Rule" id="MF_00397"/>
    </source>
</evidence>
<comment type="similarity">
    <text evidence="5">Belongs to the CitG/MdcB family.</text>
</comment>
<geneLocation type="plasmid" evidence="7">
    <name>pl11995-2</name>
</geneLocation>
<dbReference type="GO" id="GO:0005524">
    <property type="term" value="F:ATP binding"/>
    <property type="evidence" value="ECO:0007669"/>
    <property type="project" value="UniProtKB-KW"/>
</dbReference>